<dbReference type="InterPro" id="IPR010266">
    <property type="entry name" value="NnrS"/>
</dbReference>
<dbReference type="RefSeq" id="WP_126798502.1">
    <property type="nucleotide sequence ID" value="NZ_PIPO01000002.1"/>
</dbReference>
<evidence type="ECO:0000313" key="3">
    <source>
        <dbReference type="Proteomes" id="UP000287823"/>
    </source>
</evidence>
<proteinExistence type="predicted"/>
<feature type="transmembrane region" description="Helical" evidence="1">
    <location>
        <begin position="228"/>
        <end position="249"/>
    </location>
</feature>
<keyword evidence="3" id="KW-1185">Reference proteome</keyword>
<name>A0A432WJD1_9GAMM</name>
<dbReference type="Pfam" id="PF05940">
    <property type="entry name" value="NnrS"/>
    <property type="match status" value="1"/>
</dbReference>
<feature type="transmembrane region" description="Helical" evidence="1">
    <location>
        <begin position="162"/>
        <end position="183"/>
    </location>
</feature>
<sequence length="389" mass="42617">MRSLWDQAFRPMFLGAAVFAAMAVLLWGLVLNAAVEFKPYGDVMFWHQHEMIFGFVAAAIVGFLLTAVQNWTGLRAPHGAQLLLLTLLWVLGRLVMAIGAALPVWLVAVIDLSFLVFAAGLLALIVVRAGNMRNLFFVPVLLILALLNGVMHLGVWNQVSSLVAYSSNAAIFLITVLMVVISGRVLPMFTANGLQRPRVASVPWLERCALVSTWTIAAIHLLNVPARLPALAMSLLFSFATVVTAWRLLRLRGWQAGRLPLLWSLHLAAAFIPVGYALFALRYAGFGIPHSSALHALTAGAMGCMILAMMARVALGHSGRSLHPHPIMTLAFALITGTALLRIFYPWVFPQWGLLLLNVAAAGWIIAFSLYAFVYWRILTHPRIGQNDN</sequence>
<reference evidence="2 3" key="1">
    <citation type="journal article" date="2011" name="Front. Microbiol.">
        <title>Genomic signatures of strain selection and enhancement in Bacillus atrophaeus var. globigii, a historical biowarfare simulant.</title>
        <authorList>
            <person name="Gibbons H.S."/>
            <person name="Broomall S.M."/>
            <person name="McNew L.A."/>
            <person name="Daligault H."/>
            <person name="Chapman C."/>
            <person name="Bruce D."/>
            <person name="Karavis M."/>
            <person name="Krepps M."/>
            <person name="McGregor P.A."/>
            <person name="Hong C."/>
            <person name="Park K.H."/>
            <person name="Akmal A."/>
            <person name="Feldman A."/>
            <person name="Lin J.S."/>
            <person name="Chang W.E."/>
            <person name="Higgs B.W."/>
            <person name="Demirev P."/>
            <person name="Lindquist J."/>
            <person name="Liem A."/>
            <person name="Fochler E."/>
            <person name="Read T.D."/>
            <person name="Tapia R."/>
            <person name="Johnson S."/>
            <person name="Bishop-Lilly K.A."/>
            <person name="Detter C."/>
            <person name="Han C."/>
            <person name="Sozhamannan S."/>
            <person name="Rosenzweig C.N."/>
            <person name="Skowronski E.W."/>
        </authorList>
    </citation>
    <scope>NUCLEOTIDE SEQUENCE [LARGE SCALE GENOMIC DNA]</scope>
    <source>
        <strain evidence="2 3">Y4G10-17</strain>
    </source>
</reference>
<dbReference type="Proteomes" id="UP000287823">
    <property type="component" value="Unassembled WGS sequence"/>
</dbReference>
<feature type="transmembrane region" description="Helical" evidence="1">
    <location>
        <begin position="261"/>
        <end position="281"/>
    </location>
</feature>
<dbReference type="AlphaFoldDB" id="A0A432WJD1"/>
<feature type="transmembrane region" description="Helical" evidence="1">
    <location>
        <begin position="204"/>
        <end position="222"/>
    </location>
</feature>
<feature type="transmembrane region" description="Helical" evidence="1">
    <location>
        <begin position="51"/>
        <end position="68"/>
    </location>
</feature>
<evidence type="ECO:0000313" key="2">
    <source>
        <dbReference type="EMBL" id="RUO33942.1"/>
    </source>
</evidence>
<feature type="transmembrane region" description="Helical" evidence="1">
    <location>
        <begin position="12"/>
        <end position="31"/>
    </location>
</feature>
<gene>
    <name evidence="2" type="ORF">CWE14_05690</name>
</gene>
<keyword evidence="1" id="KW-0812">Transmembrane</keyword>
<feature type="transmembrane region" description="Helical" evidence="1">
    <location>
        <begin position="293"/>
        <end position="315"/>
    </location>
</feature>
<keyword evidence="1" id="KW-1133">Transmembrane helix</keyword>
<feature type="transmembrane region" description="Helical" evidence="1">
    <location>
        <begin position="354"/>
        <end position="376"/>
    </location>
</feature>
<protein>
    <submittedName>
        <fullName evidence="2">NnrS family protein</fullName>
    </submittedName>
</protein>
<feature type="transmembrane region" description="Helical" evidence="1">
    <location>
        <begin position="104"/>
        <end position="127"/>
    </location>
</feature>
<feature type="transmembrane region" description="Helical" evidence="1">
    <location>
        <begin position="327"/>
        <end position="348"/>
    </location>
</feature>
<keyword evidence="1" id="KW-0472">Membrane</keyword>
<feature type="transmembrane region" description="Helical" evidence="1">
    <location>
        <begin position="134"/>
        <end position="156"/>
    </location>
</feature>
<dbReference type="EMBL" id="PIPO01000002">
    <property type="protein sequence ID" value="RUO33942.1"/>
    <property type="molecule type" value="Genomic_DNA"/>
</dbReference>
<organism evidence="2 3">
    <name type="scientific">Aliidiomarina soli</name>
    <dbReference type="NCBI Taxonomy" id="1928574"/>
    <lineage>
        <taxon>Bacteria</taxon>
        <taxon>Pseudomonadati</taxon>
        <taxon>Pseudomonadota</taxon>
        <taxon>Gammaproteobacteria</taxon>
        <taxon>Alteromonadales</taxon>
        <taxon>Idiomarinaceae</taxon>
        <taxon>Aliidiomarina</taxon>
    </lineage>
</organism>
<evidence type="ECO:0000256" key="1">
    <source>
        <dbReference type="SAM" id="Phobius"/>
    </source>
</evidence>
<feature type="transmembrane region" description="Helical" evidence="1">
    <location>
        <begin position="80"/>
        <end position="98"/>
    </location>
</feature>
<accession>A0A432WJD1</accession>
<comment type="caution">
    <text evidence="2">The sequence shown here is derived from an EMBL/GenBank/DDBJ whole genome shotgun (WGS) entry which is preliminary data.</text>
</comment>